<dbReference type="EMBL" id="MCFA01000064">
    <property type="protein sequence ID" value="ORY11145.1"/>
    <property type="molecule type" value="Genomic_DNA"/>
</dbReference>
<keyword evidence="2" id="KW-1185">Reference proteome</keyword>
<evidence type="ECO:0000313" key="2">
    <source>
        <dbReference type="Proteomes" id="UP000193144"/>
    </source>
</evidence>
<comment type="caution">
    <text evidence="1">The sequence shown here is derived from an EMBL/GenBank/DDBJ whole genome shotgun (WGS) entry which is preliminary data.</text>
</comment>
<organism evidence="1 2">
    <name type="scientific">Clohesyomyces aquaticus</name>
    <dbReference type="NCBI Taxonomy" id="1231657"/>
    <lineage>
        <taxon>Eukaryota</taxon>
        <taxon>Fungi</taxon>
        <taxon>Dikarya</taxon>
        <taxon>Ascomycota</taxon>
        <taxon>Pezizomycotina</taxon>
        <taxon>Dothideomycetes</taxon>
        <taxon>Pleosporomycetidae</taxon>
        <taxon>Pleosporales</taxon>
        <taxon>Lindgomycetaceae</taxon>
        <taxon>Clohesyomyces</taxon>
    </lineage>
</organism>
<dbReference type="AlphaFoldDB" id="A0A1Y1ZMV1"/>
<evidence type="ECO:0000313" key="1">
    <source>
        <dbReference type="EMBL" id="ORY11145.1"/>
    </source>
</evidence>
<feature type="non-terminal residue" evidence="1">
    <location>
        <position position="1"/>
    </location>
</feature>
<reference evidence="1 2" key="1">
    <citation type="submission" date="2016-07" db="EMBL/GenBank/DDBJ databases">
        <title>Pervasive Adenine N6-methylation of Active Genes in Fungi.</title>
        <authorList>
            <consortium name="DOE Joint Genome Institute"/>
            <person name="Mondo S.J."/>
            <person name="Dannebaum R.O."/>
            <person name="Kuo R.C."/>
            <person name="Labutti K."/>
            <person name="Haridas S."/>
            <person name="Kuo A."/>
            <person name="Salamov A."/>
            <person name="Ahrendt S.R."/>
            <person name="Lipzen A."/>
            <person name="Sullivan W."/>
            <person name="Andreopoulos W.B."/>
            <person name="Clum A."/>
            <person name="Lindquist E."/>
            <person name="Daum C."/>
            <person name="Ramamoorthy G.K."/>
            <person name="Gryganskyi A."/>
            <person name="Culley D."/>
            <person name="Magnuson J.K."/>
            <person name="James T.Y."/>
            <person name="O'Malley M.A."/>
            <person name="Stajich J.E."/>
            <person name="Spatafora J.W."/>
            <person name="Visel A."/>
            <person name="Grigoriev I.V."/>
        </authorList>
    </citation>
    <scope>NUCLEOTIDE SEQUENCE [LARGE SCALE GENOMIC DNA]</scope>
    <source>
        <strain evidence="1 2">CBS 115471</strain>
    </source>
</reference>
<protein>
    <submittedName>
        <fullName evidence="1">Uncharacterized protein</fullName>
    </submittedName>
</protein>
<name>A0A1Y1ZMV1_9PLEO</name>
<gene>
    <name evidence="1" type="ORF">BCR34DRAFT_653488</name>
</gene>
<accession>A0A1Y1ZMV1</accession>
<sequence>FGKLEHVRTLSTRSCSRNQNFWRQRCVCIEQIQIFSEMYTATRWDWWPLLARVPDVAPKTCVLNGKFGGDLLSNINFIDSLMSPAAASTPSQAHMRYRPTNIGTTGTTDSLNASLLSRYRVVESLCQMIMAIPPTTNTIRETPAAVRPLIDPTHPKMAAVYLSEQAGSGDLQNASVPLFTIFGLIAAFRALIRKGNGGHDTFASGSGAKPNTVGNDILFSGFYNHLRSLKI</sequence>
<dbReference type="Proteomes" id="UP000193144">
    <property type="component" value="Unassembled WGS sequence"/>
</dbReference>
<proteinExistence type="predicted"/>